<feature type="domain" description="PAC" evidence="11">
    <location>
        <begin position="86"/>
        <end position="138"/>
    </location>
</feature>
<reference evidence="12 13" key="1">
    <citation type="submission" date="2019-02" db="EMBL/GenBank/DDBJ databases">
        <title>Deep-cultivation of Planctomycetes and their phenomic and genomic characterization uncovers novel biology.</title>
        <authorList>
            <person name="Wiegand S."/>
            <person name="Jogler M."/>
            <person name="Boedeker C."/>
            <person name="Pinto D."/>
            <person name="Vollmers J."/>
            <person name="Rivas-Marin E."/>
            <person name="Kohn T."/>
            <person name="Peeters S.H."/>
            <person name="Heuer A."/>
            <person name="Rast P."/>
            <person name="Oberbeckmann S."/>
            <person name="Bunk B."/>
            <person name="Jeske O."/>
            <person name="Meyerdierks A."/>
            <person name="Storesund J.E."/>
            <person name="Kallscheuer N."/>
            <person name="Luecker S."/>
            <person name="Lage O.M."/>
            <person name="Pohl T."/>
            <person name="Merkel B.J."/>
            <person name="Hornburger P."/>
            <person name="Mueller R.-W."/>
            <person name="Bruemmer F."/>
            <person name="Labrenz M."/>
            <person name="Spormann A.M."/>
            <person name="Op den Camp H."/>
            <person name="Overmann J."/>
            <person name="Amann R."/>
            <person name="Jetten M.S.M."/>
            <person name="Mascher T."/>
            <person name="Medema M.H."/>
            <person name="Devos D.P."/>
            <person name="Kaster A.-K."/>
            <person name="Ovreas L."/>
            <person name="Rohde M."/>
            <person name="Galperin M.Y."/>
            <person name="Jogler C."/>
        </authorList>
    </citation>
    <scope>NUCLEOTIDE SEQUENCE [LARGE SCALE GENOMIC DNA]</scope>
    <source>
        <strain evidence="12 13">HG15A2</strain>
    </source>
</reference>
<dbReference type="InterPro" id="IPR001610">
    <property type="entry name" value="PAC"/>
</dbReference>
<feature type="compositionally biased region" description="Low complexity" evidence="7">
    <location>
        <begin position="374"/>
        <end position="393"/>
    </location>
</feature>
<organism evidence="12 13">
    <name type="scientific">Adhaeretor mobilis</name>
    <dbReference type="NCBI Taxonomy" id="1930276"/>
    <lineage>
        <taxon>Bacteria</taxon>
        <taxon>Pseudomonadati</taxon>
        <taxon>Planctomycetota</taxon>
        <taxon>Planctomycetia</taxon>
        <taxon>Pirellulales</taxon>
        <taxon>Lacipirellulaceae</taxon>
        <taxon>Adhaeretor</taxon>
    </lineage>
</organism>
<dbReference type="EMBL" id="CP036263">
    <property type="protein sequence ID" value="QDT01320.1"/>
    <property type="molecule type" value="Genomic_DNA"/>
</dbReference>
<evidence type="ECO:0000256" key="6">
    <source>
        <dbReference type="PROSITE-ProRule" id="PRU00169"/>
    </source>
</evidence>
<evidence type="ECO:0000256" key="1">
    <source>
        <dbReference type="ARBA" id="ARBA00000085"/>
    </source>
</evidence>
<dbReference type="CDD" id="cd00082">
    <property type="entry name" value="HisKA"/>
    <property type="match status" value="1"/>
</dbReference>
<evidence type="ECO:0000256" key="4">
    <source>
        <dbReference type="ARBA" id="ARBA00022679"/>
    </source>
</evidence>
<dbReference type="EC" id="2.7.13.3" evidence="2"/>
<feature type="domain" description="Histidine kinase" evidence="8">
    <location>
        <begin position="149"/>
        <end position="365"/>
    </location>
</feature>
<dbReference type="FunFam" id="3.30.565.10:FF:000006">
    <property type="entry name" value="Sensor histidine kinase WalK"/>
    <property type="match status" value="1"/>
</dbReference>
<evidence type="ECO:0000256" key="3">
    <source>
        <dbReference type="ARBA" id="ARBA00022553"/>
    </source>
</evidence>
<dbReference type="SUPFAM" id="SSF55874">
    <property type="entry name" value="ATPase domain of HSP90 chaperone/DNA topoisomerase II/histidine kinase"/>
    <property type="match status" value="1"/>
</dbReference>
<keyword evidence="13" id="KW-1185">Reference proteome</keyword>
<dbReference type="Gene3D" id="1.10.287.130">
    <property type="match status" value="1"/>
</dbReference>
<dbReference type="Pfam" id="PF00989">
    <property type="entry name" value="PAS"/>
    <property type="match status" value="1"/>
</dbReference>
<feature type="domain" description="PAS" evidence="10">
    <location>
        <begin position="12"/>
        <end position="82"/>
    </location>
</feature>
<dbReference type="InterPro" id="IPR011006">
    <property type="entry name" value="CheY-like_superfamily"/>
</dbReference>
<feature type="region of interest" description="Disordered" evidence="7">
    <location>
        <begin position="370"/>
        <end position="400"/>
    </location>
</feature>
<dbReference type="Pfam" id="PF00512">
    <property type="entry name" value="HisKA"/>
    <property type="match status" value="1"/>
</dbReference>
<dbReference type="Pfam" id="PF02518">
    <property type="entry name" value="HATPase_c"/>
    <property type="match status" value="1"/>
</dbReference>
<evidence type="ECO:0000313" key="12">
    <source>
        <dbReference type="EMBL" id="QDT01320.1"/>
    </source>
</evidence>
<dbReference type="CDD" id="cd00130">
    <property type="entry name" value="PAS"/>
    <property type="match status" value="1"/>
</dbReference>
<dbReference type="PANTHER" id="PTHR43547">
    <property type="entry name" value="TWO-COMPONENT HISTIDINE KINASE"/>
    <property type="match status" value="1"/>
</dbReference>
<dbReference type="Gene3D" id="3.30.565.10">
    <property type="entry name" value="Histidine kinase-like ATPase, C-terminal domain"/>
    <property type="match status" value="1"/>
</dbReference>
<dbReference type="SMART" id="SM00448">
    <property type="entry name" value="REC"/>
    <property type="match status" value="1"/>
</dbReference>
<keyword evidence="3 6" id="KW-0597">Phosphoprotein</keyword>
<protein>
    <recommendedName>
        <fullName evidence="2">histidine kinase</fullName>
        <ecNumber evidence="2">2.7.13.3</ecNumber>
    </recommendedName>
</protein>
<dbReference type="InterPro" id="IPR003594">
    <property type="entry name" value="HATPase_dom"/>
</dbReference>
<dbReference type="InterPro" id="IPR035965">
    <property type="entry name" value="PAS-like_dom_sf"/>
</dbReference>
<dbReference type="OrthoDB" id="3272385at2"/>
<gene>
    <name evidence="12" type="primary">luxQ</name>
    <name evidence="12" type="ORF">HG15A2_46620</name>
</gene>
<dbReference type="KEGG" id="amob:HG15A2_46620"/>
<evidence type="ECO:0000313" key="13">
    <source>
        <dbReference type="Proteomes" id="UP000319852"/>
    </source>
</evidence>
<dbReference type="InterPro" id="IPR000700">
    <property type="entry name" value="PAS-assoc_C"/>
</dbReference>
<dbReference type="AlphaFoldDB" id="A0A517N2E2"/>
<name>A0A517N2E2_9BACT</name>
<dbReference type="InterPro" id="IPR000014">
    <property type="entry name" value="PAS"/>
</dbReference>
<dbReference type="InterPro" id="IPR003661">
    <property type="entry name" value="HisK_dim/P_dom"/>
</dbReference>
<dbReference type="PROSITE" id="PS50113">
    <property type="entry name" value="PAC"/>
    <property type="match status" value="1"/>
</dbReference>
<dbReference type="PROSITE" id="PS50109">
    <property type="entry name" value="HIS_KIN"/>
    <property type="match status" value="1"/>
</dbReference>
<sequence length="527" mass="58898">MIETEQIALQDVEARFRSTFENAAVGIAHVAVDGRWLRVNDKFCQIVEYTRDELLATDFQRVTHPDDLADDMQRYRQLVAGEIKSYSIQKRYVKKSGIPIWINLTVSMQLDEASQPLYAIAFVQDISQRKQFEAELTESIASRDRFLAMLSHELRNPLAAVLSAIRVINKRTPEGALSREAQVILRQSEHISRLLDDLLDVARITKDRLVLDLQVWDLVQLAKAVYEANEPMMTEVGHHFEFDWEVEPIWIRADSTRILQVIENLLTNAMKYTPAGGEIEMTVECDRNEAILAVIDNGRGIEKQKLKSIFEMFVQLEPNMKQSHGLGVGLTLVQALAEMHGGHITAESDGIGKGSRFELHLPLIPAVEASEARQQSMQEQSMQEQGKQQGKQQGRNAGAVSSEKPCRIVLVEDQQDAREMLAQLLEMDGYQVITAEDGVQGLATILSEKPDVALVDIALPGLDGYQIAQQVRATLDSSEVCMVALTGFGGAHDREAVLAAGFNEHLVKPVDPVALNRVIKSRAENRD</sequence>
<dbReference type="PROSITE" id="PS50112">
    <property type="entry name" value="PAS"/>
    <property type="match status" value="1"/>
</dbReference>
<dbReference type="Gene3D" id="3.30.450.20">
    <property type="entry name" value="PAS domain"/>
    <property type="match status" value="1"/>
</dbReference>
<dbReference type="GO" id="GO:0006355">
    <property type="term" value="P:regulation of DNA-templated transcription"/>
    <property type="evidence" value="ECO:0007669"/>
    <property type="project" value="InterPro"/>
</dbReference>
<dbReference type="Gene3D" id="3.40.50.2300">
    <property type="match status" value="1"/>
</dbReference>
<dbReference type="SMART" id="SM00388">
    <property type="entry name" value="HisKA"/>
    <property type="match status" value="1"/>
</dbReference>
<dbReference type="Pfam" id="PF00072">
    <property type="entry name" value="Response_reg"/>
    <property type="match status" value="1"/>
</dbReference>
<dbReference type="InterPro" id="IPR001789">
    <property type="entry name" value="Sig_transdc_resp-reg_receiver"/>
</dbReference>
<keyword evidence="5 12" id="KW-0418">Kinase</keyword>
<dbReference type="SUPFAM" id="SSF55785">
    <property type="entry name" value="PYP-like sensor domain (PAS domain)"/>
    <property type="match status" value="1"/>
</dbReference>
<evidence type="ECO:0000259" key="11">
    <source>
        <dbReference type="PROSITE" id="PS50113"/>
    </source>
</evidence>
<dbReference type="GO" id="GO:0000155">
    <property type="term" value="F:phosphorelay sensor kinase activity"/>
    <property type="evidence" value="ECO:0007669"/>
    <property type="project" value="InterPro"/>
</dbReference>
<feature type="modified residue" description="4-aspartylphosphate" evidence="6">
    <location>
        <position position="456"/>
    </location>
</feature>
<dbReference type="InterPro" id="IPR013767">
    <property type="entry name" value="PAS_fold"/>
</dbReference>
<evidence type="ECO:0000259" key="10">
    <source>
        <dbReference type="PROSITE" id="PS50112"/>
    </source>
</evidence>
<comment type="catalytic activity">
    <reaction evidence="1">
        <text>ATP + protein L-histidine = ADP + protein N-phospho-L-histidine.</text>
        <dbReference type="EC" id="2.7.13.3"/>
    </reaction>
</comment>
<proteinExistence type="predicted"/>
<evidence type="ECO:0000256" key="5">
    <source>
        <dbReference type="ARBA" id="ARBA00022777"/>
    </source>
</evidence>
<dbReference type="InterPro" id="IPR036890">
    <property type="entry name" value="HATPase_C_sf"/>
</dbReference>
<dbReference type="SMART" id="SM00091">
    <property type="entry name" value="PAS"/>
    <property type="match status" value="1"/>
</dbReference>
<accession>A0A517N2E2</accession>
<dbReference type="SUPFAM" id="SSF47384">
    <property type="entry name" value="Homodimeric domain of signal transducing histidine kinase"/>
    <property type="match status" value="1"/>
</dbReference>
<feature type="domain" description="Response regulatory" evidence="9">
    <location>
        <begin position="407"/>
        <end position="523"/>
    </location>
</feature>
<keyword evidence="4 12" id="KW-0808">Transferase</keyword>
<dbReference type="CDD" id="cd00075">
    <property type="entry name" value="HATPase"/>
    <property type="match status" value="1"/>
</dbReference>
<evidence type="ECO:0000256" key="7">
    <source>
        <dbReference type="SAM" id="MobiDB-lite"/>
    </source>
</evidence>
<dbReference type="NCBIfam" id="TIGR00229">
    <property type="entry name" value="sensory_box"/>
    <property type="match status" value="1"/>
</dbReference>
<dbReference type="PRINTS" id="PR00344">
    <property type="entry name" value="BCTRLSENSOR"/>
</dbReference>
<dbReference type="SUPFAM" id="SSF52172">
    <property type="entry name" value="CheY-like"/>
    <property type="match status" value="1"/>
</dbReference>
<dbReference type="InterPro" id="IPR036097">
    <property type="entry name" value="HisK_dim/P_sf"/>
</dbReference>
<dbReference type="SMART" id="SM00086">
    <property type="entry name" value="PAC"/>
    <property type="match status" value="1"/>
</dbReference>
<dbReference type="PROSITE" id="PS50110">
    <property type="entry name" value="RESPONSE_REGULATORY"/>
    <property type="match status" value="1"/>
</dbReference>
<evidence type="ECO:0000259" key="8">
    <source>
        <dbReference type="PROSITE" id="PS50109"/>
    </source>
</evidence>
<dbReference type="RefSeq" id="WP_145063423.1">
    <property type="nucleotide sequence ID" value="NZ_CP036263.1"/>
</dbReference>
<dbReference type="PANTHER" id="PTHR43547:SF2">
    <property type="entry name" value="HYBRID SIGNAL TRANSDUCTION HISTIDINE KINASE C"/>
    <property type="match status" value="1"/>
</dbReference>
<evidence type="ECO:0000259" key="9">
    <source>
        <dbReference type="PROSITE" id="PS50110"/>
    </source>
</evidence>
<dbReference type="InterPro" id="IPR004358">
    <property type="entry name" value="Sig_transdc_His_kin-like_C"/>
</dbReference>
<dbReference type="CDD" id="cd17580">
    <property type="entry name" value="REC_2_DhkD-like"/>
    <property type="match status" value="1"/>
</dbReference>
<dbReference type="Proteomes" id="UP000319852">
    <property type="component" value="Chromosome"/>
</dbReference>
<dbReference type="InterPro" id="IPR005467">
    <property type="entry name" value="His_kinase_dom"/>
</dbReference>
<evidence type="ECO:0000256" key="2">
    <source>
        <dbReference type="ARBA" id="ARBA00012438"/>
    </source>
</evidence>
<dbReference type="SMART" id="SM00387">
    <property type="entry name" value="HATPase_c"/>
    <property type="match status" value="1"/>
</dbReference>